<gene>
    <name evidence="1" type="ORF">HL667_20675</name>
</gene>
<comment type="caution">
    <text evidence="1">The sequence shown here is derived from an EMBL/GenBank/DDBJ whole genome shotgun (WGS) entry which is preliminary data.</text>
</comment>
<keyword evidence="2" id="KW-1185">Reference proteome</keyword>
<protein>
    <submittedName>
        <fullName evidence="1">Type II toxin-antitoxin system RelE/ParE family toxin</fullName>
    </submittedName>
</protein>
<organism evidence="1 2">
    <name type="scientific">Bradyrhizobium aeschynomenes</name>
    <dbReference type="NCBI Taxonomy" id="2734909"/>
    <lineage>
        <taxon>Bacteria</taxon>
        <taxon>Pseudomonadati</taxon>
        <taxon>Pseudomonadota</taxon>
        <taxon>Alphaproteobacteria</taxon>
        <taxon>Hyphomicrobiales</taxon>
        <taxon>Nitrobacteraceae</taxon>
        <taxon>Bradyrhizobium</taxon>
    </lineage>
</organism>
<dbReference type="RefSeq" id="WP_172112496.1">
    <property type="nucleotide sequence ID" value="NZ_JABFDN010000006.1"/>
</dbReference>
<dbReference type="InterPro" id="IPR009241">
    <property type="entry name" value="HigB-like"/>
</dbReference>
<evidence type="ECO:0000313" key="1">
    <source>
        <dbReference type="EMBL" id="NPU67430.1"/>
    </source>
</evidence>
<name>A0ABX2CJ25_9BRAD</name>
<sequence length="97" mass="10835">MVEIRQTAEFNAWLLGLRDLKAKARIAARIERAANGNLGDSKPVGEGVSEMRIDYGPGYRIYYRQRGDVLVILLCGGDKSTQRSDIRRAQALAKREA</sequence>
<reference evidence="1" key="1">
    <citation type="submission" date="2020-05" db="EMBL/GenBank/DDBJ databases">
        <title>Nod-independent and nitrogen-fixing Bradyrhizobium aeschynomene sp. nov. isolated from nodules of Aeschynomene indica.</title>
        <authorList>
            <person name="Zhang Z."/>
        </authorList>
    </citation>
    <scope>NUCLEOTIDE SEQUENCE</scope>
    <source>
        <strain evidence="1">83012</strain>
    </source>
</reference>
<dbReference type="PANTHER" id="PTHR41791:SF1">
    <property type="entry name" value="SSL7039 PROTEIN"/>
    <property type="match status" value="1"/>
</dbReference>
<dbReference type="PANTHER" id="PTHR41791">
    <property type="entry name" value="SSL7039 PROTEIN"/>
    <property type="match status" value="1"/>
</dbReference>
<dbReference type="Pfam" id="PF05973">
    <property type="entry name" value="Gp49"/>
    <property type="match status" value="1"/>
</dbReference>
<evidence type="ECO:0000313" key="2">
    <source>
        <dbReference type="Proteomes" id="UP000886476"/>
    </source>
</evidence>
<dbReference type="NCBIfam" id="TIGR02683">
    <property type="entry name" value="upstrm_HI1419"/>
    <property type="match status" value="1"/>
</dbReference>
<proteinExistence type="predicted"/>
<dbReference type="EMBL" id="JABFDN010000006">
    <property type="protein sequence ID" value="NPU67430.1"/>
    <property type="molecule type" value="Genomic_DNA"/>
</dbReference>
<dbReference type="Proteomes" id="UP000886476">
    <property type="component" value="Unassembled WGS sequence"/>
</dbReference>
<accession>A0ABX2CJ25</accession>
<dbReference type="InterPro" id="IPR014056">
    <property type="entry name" value="TypeIITA-like_toxin_pred"/>
</dbReference>
<dbReference type="PIRSF" id="PIRSF028744">
    <property type="entry name" value="Addict_mod_HI1419"/>
    <property type="match status" value="1"/>
</dbReference>